<evidence type="ECO:0000256" key="1">
    <source>
        <dbReference type="SAM" id="MobiDB-lite"/>
    </source>
</evidence>
<dbReference type="AlphaFoldDB" id="A0AAV4JIY4"/>
<reference evidence="2 3" key="1">
    <citation type="journal article" date="2021" name="Elife">
        <title>Chloroplast acquisition without the gene transfer in kleptoplastic sea slugs, Plakobranchus ocellatus.</title>
        <authorList>
            <person name="Maeda T."/>
            <person name="Takahashi S."/>
            <person name="Yoshida T."/>
            <person name="Shimamura S."/>
            <person name="Takaki Y."/>
            <person name="Nagai Y."/>
            <person name="Toyoda A."/>
            <person name="Suzuki Y."/>
            <person name="Arimoto A."/>
            <person name="Ishii H."/>
            <person name="Satoh N."/>
            <person name="Nishiyama T."/>
            <person name="Hasebe M."/>
            <person name="Maruyama T."/>
            <person name="Minagawa J."/>
            <person name="Obokata J."/>
            <person name="Shigenobu S."/>
        </authorList>
    </citation>
    <scope>NUCLEOTIDE SEQUENCE [LARGE SCALE GENOMIC DNA]</scope>
</reference>
<accession>A0AAV4JIY4</accession>
<feature type="region of interest" description="Disordered" evidence="1">
    <location>
        <begin position="43"/>
        <end position="91"/>
    </location>
</feature>
<protein>
    <submittedName>
        <fullName evidence="2">Uncharacterized protein</fullName>
    </submittedName>
</protein>
<name>A0AAV4JIY4_9GAST</name>
<feature type="compositionally biased region" description="Acidic residues" evidence="1">
    <location>
        <begin position="68"/>
        <end position="85"/>
    </location>
</feature>
<proteinExistence type="predicted"/>
<dbReference type="EMBL" id="BMAT01003225">
    <property type="protein sequence ID" value="GFS22059.1"/>
    <property type="molecule type" value="Genomic_DNA"/>
</dbReference>
<gene>
    <name evidence="2" type="ORF">ElyMa_001608000</name>
</gene>
<comment type="caution">
    <text evidence="2">The sequence shown here is derived from an EMBL/GenBank/DDBJ whole genome shotgun (WGS) entry which is preliminary data.</text>
</comment>
<dbReference type="Proteomes" id="UP000762676">
    <property type="component" value="Unassembled WGS sequence"/>
</dbReference>
<keyword evidence="3" id="KW-1185">Reference proteome</keyword>
<sequence>MQHTVRMEDSTLITWPTLKSPHGCNTKSTHGWALITQKAMRRRHRATCGKSGGSGDGDDNDGGGGGGGDDEYDDEEEEEEEEGEDAGYGLS</sequence>
<evidence type="ECO:0000313" key="2">
    <source>
        <dbReference type="EMBL" id="GFS22059.1"/>
    </source>
</evidence>
<organism evidence="2 3">
    <name type="scientific">Elysia marginata</name>
    <dbReference type="NCBI Taxonomy" id="1093978"/>
    <lineage>
        <taxon>Eukaryota</taxon>
        <taxon>Metazoa</taxon>
        <taxon>Spiralia</taxon>
        <taxon>Lophotrochozoa</taxon>
        <taxon>Mollusca</taxon>
        <taxon>Gastropoda</taxon>
        <taxon>Heterobranchia</taxon>
        <taxon>Euthyneura</taxon>
        <taxon>Panpulmonata</taxon>
        <taxon>Sacoglossa</taxon>
        <taxon>Placobranchoidea</taxon>
        <taxon>Plakobranchidae</taxon>
        <taxon>Elysia</taxon>
    </lineage>
</organism>
<evidence type="ECO:0000313" key="3">
    <source>
        <dbReference type="Proteomes" id="UP000762676"/>
    </source>
</evidence>